<evidence type="ECO:0000256" key="3">
    <source>
        <dbReference type="SAM" id="Phobius"/>
    </source>
</evidence>
<dbReference type="OrthoDB" id="9812260at2"/>
<keyword evidence="3" id="KW-0812">Transmembrane</keyword>
<accession>A0A6L3SWJ6</accession>
<gene>
    <name evidence="5" type="ORF">F6X53_15880</name>
</gene>
<dbReference type="PANTHER" id="PTHR45138">
    <property type="entry name" value="REGULATORY COMPONENTS OF SENSORY TRANSDUCTION SYSTEM"/>
    <property type="match status" value="1"/>
</dbReference>
<evidence type="ECO:0000313" key="5">
    <source>
        <dbReference type="EMBL" id="KAB1078231.1"/>
    </source>
</evidence>
<keyword evidence="3" id="KW-1133">Transmembrane helix</keyword>
<organism evidence="5 6">
    <name type="scientific">Methylobacterium soli</name>
    <dbReference type="NCBI Taxonomy" id="553447"/>
    <lineage>
        <taxon>Bacteria</taxon>
        <taxon>Pseudomonadati</taxon>
        <taxon>Pseudomonadota</taxon>
        <taxon>Alphaproteobacteria</taxon>
        <taxon>Hyphomicrobiales</taxon>
        <taxon>Methylobacteriaceae</taxon>
        <taxon>Methylobacterium</taxon>
    </lineage>
</organism>
<dbReference type="CDD" id="cd01949">
    <property type="entry name" value="GGDEF"/>
    <property type="match status" value="1"/>
</dbReference>
<name>A0A6L3SWJ6_9HYPH</name>
<feature type="transmembrane region" description="Helical" evidence="3">
    <location>
        <begin position="305"/>
        <end position="326"/>
    </location>
</feature>
<proteinExistence type="predicted"/>
<dbReference type="EMBL" id="VZZK01000015">
    <property type="protein sequence ID" value="KAB1078231.1"/>
    <property type="molecule type" value="Genomic_DNA"/>
</dbReference>
<dbReference type="GO" id="GO:0052621">
    <property type="term" value="F:diguanylate cyclase activity"/>
    <property type="evidence" value="ECO:0007669"/>
    <property type="project" value="UniProtKB-EC"/>
</dbReference>
<evidence type="ECO:0000256" key="1">
    <source>
        <dbReference type="ARBA" id="ARBA00012528"/>
    </source>
</evidence>
<dbReference type="Pfam" id="PF00990">
    <property type="entry name" value="GGDEF"/>
    <property type="match status" value="1"/>
</dbReference>
<keyword evidence="3" id="KW-0472">Membrane</keyword>
<dbReference type="Gene3D" id="3.30.70.270">
    <property type="match status" value="1"/>
</dbReference>
<dbReference type="NCBIfam" id="TIGR00254">
    <property type="entry name" value="GGDEF"/>
    <property type="match status" value="1"/>
</dbReference>
<feature type="domain" description="GGDEF" evidence="4">
    <location>
        <begin position="381"/>
        <end position="517"/>
    </location>
</feature>
<dbReference type="SMART" id="SM00267">
    <property type="entry name" value="GGDEF"/>
    <property type="match status" value="1"/>
</dbReference>
<dbReference type="InterPro" id="IPR050469">
    <property type="entry name" value="Diguanylate_Cyclase"/>
</dbReference>
<evidence type="ECO:0000259" key="4">
    <source>
        <dbReference type="PROSITE" id="PS50887"/>
    </source>
</evidence>
<dbReference type="InterPro" id="IPR043128">
    <property type="entry name" value="Rev_trsase/Diguanyl_cyclase"/>
</dbReference>
<dbReference type="FunFam" id="3.30.70.270:FF:000001">
    <property type="entry name" value="Diguanylate cyclase domain protein"/>
    <property type="match status" value="1"/>
</dbReference>
<feature type="transmembrane region" description="Helical" evidence="3">
    <location>
        <begin position="29"/>
        <end position="52"/>
    </location>
</feature>
<dbReference type="GO" id="GO:0043709">
    <property type="term" value="P:cell adhesion involved in single-species biofilm formation"/>
    <property type="evidence" value="ECO:0007669"/>
    <property type="project" value="TreeGrafter"/>
</dbReference>
<dbReference type="AlphaFoldDB" id="A0A6L3SWJ6"/>
<dbReference type="InterPro" id="IPR000160">
    <property type="entry name" value="GGDEF_dom"/>
</dbReference>
<reference evidence="5 6" key="1">
    <citation type="submission" date="2019-09" db="EMBL/GenBank/DDBJ databases">
        <title>YIM 48816 draft genome.</title>
        <authorList>
            <person name="Jiang L."/>
        </authorList>
    </citation>
    <scope>NUCLEOTIDE SEQUENCE [LARGE SCALE GENOMIC DNA]</scope>
    <source>
        <strain evidence="5 6">YIM 48816</strain>
    </source>
</reference>
<dbReference type="GO" id="GO:1902201">
    <property type="term" value="P:negative regulation of bacterial-type flagellum-dependent cell motility"/>
    <property type="evidence" value="ECO:0007669"/>
    <property type="project" value="TreeGrafter"/>
</dbReference>
<dbReference type="GO" id="GO:0005886">
    <property type="term" value="C:plasma membrane"/>
    <property type="evidence" value="ECO:0007669"/>
    <property type="project" value="TreeGrafter"/>
</dbReference>
<keyword evidence="6" id="KW-1185">Reference proteome</keyword>
<comment type="caution">
    <text evidence="5">The sequence shown here is derived from an EMBL/GenBank/DDBJ whole genome shotgun (WGS) entry which is preliminary data.</text>
</comment>
<dbReference type="InterPro" id="IPR029151">
    <property type="entry name" value="Sensor-like_sf"/>
</dbReference>
<protein>
    <recommendedName>
        <fullName evidence="1">diguanylate cyclase</fullName>
        <ecNumber evidence="1">2.7.7.65</ecNumber>
    </recommendedName>
</protein>
<dbReference type="CDD" id="cd12914">
    <property type="entry name" value="PDC1_DGC_like"/>
    <property type="match status" value="1"/>
</dbReference>
<dbReference type="SUPFAM" id="SSF55073">
    <property type="entry name" value="Nucleotide cyclase"/>
    <property type="match status" value="1"/>
</dbReference>
<comment type="catalytic activity">
    <reaction evidence="2">
        <text>2 GTP = 3',3'-c-di-GMP + 2 diphosphate</text>
        <dbReference type="Rhea" id="RHEA:24898"/>
        <dbReference type="ChEBI" id="CHEBI:33019"/>
        <dbReference type="ChEBI" id="CHEBI:37565"/>
        <dbReference type="ChEBI" id="CHEBI:58805"/>
        <dbReference type="EC" id="2.7.7.65"/>
    </reaction>
</comment>
<dbReference type="SUPFAM" id="SSF103190">
    <property type="entry name" value="Sensory domain-like"/>
    <property type="match status" value="1"/>
</dbReference>
<evidence type="ECO:0000313" key="6">
    <source>
        <dbReference type="Proteomes" id="UP000474159"/>
    </source>
</evidence>
<dbReference type="Proteomes" id="UP000474159">
    <property type="component" value="Unassembled WGS sequence"/>
</dbReference>
<dbReference type="EC" id="2.7.7.65" evidence="1"/>
<dbReference type="PANTHER" id="PTHR45138:SF9">
    <property type="entry name" value="DIGUANYLATE CYCLASE DGCM-RELATED"/>
    <property type="match status" value="1"/>
</dbReference>
<dbReference type="InterPro" id="IPR029787">
    <property type="entry name" value="Nucleotide_cyclase"/>
</dbReference>
<evidence type="ECO:0000256" key="2">
    <source>
        <dbReference type="ARBA" id="ARBA00034247"/>
    </source>
</evidence>
<dbReference type="CDD" id="cd12915">
    <property type="entry name" value="PDC2_DGC_like"/>
    <property type="match status" value="1"/>
</dbReference>
<sequence length="529" mass="57655">MFVPGMELRALTMSSPPTMRQSFRWTRSAIWLSAFNLLAIVGLCAVSAFMLWQMRLDAARRAEIAARILVQVLGRDIARNIELYDLSLRAVVDGMKRSEVAKADPELRHMILFDRAATALGFGNIIVLDATGNVITSSQSVTPPTFNSADREYFRYFAAHADDELHVSPPSISRLSGQPVIMLSRRISNPDGSFAGVAAGAIFLDYFRGLFTAAGAEHAGTVTLYGPGGSIAMREPFDPRQIGISVADTASYREILKTKSGSFLGPAMVGQGDRQFVFMHIGDYPLQLSTAVPPAEIYADWQRKALGLGSVVLCLCAVTMLLTWLFGRELTQRRRAEEATAALNLELKRLATTDALTGLFNRRRFDEALAREWRRSVRTRQPLSLLILDADCFKGFNDRYGHQRGDEALKLIARSIEAATDPSHDIACRIGGEEFAVILPDTDATAAEIVANRIREAVSGWKEPHAANPHGVLTVSGGLAQIPLTAAADPHALVAAADKALYEAKRLGRNRVGVTSRGASHLRLASAPQ</sequence>
<dbReference type="PROSITE" id="PS50887">
    <property type="entry name" value="GGDEF"/>
    <property type="match status" value="1"/>
</dbReference>
<dbReference type="Gene3D" id="3.30.450.20">
    <property type="entry name" value="PAS domain"/>
    <property type="match status" value="2"/>
</dbReference>